<reference evidence="3" key="1">
    <citation type="journal article" date="2019" name="Int. J. Syst. Evol. Microbiol.">
        <title>The Global Catalogue of Microorganisms (GCM) 10K type strain sequencing project: providing services to taxonomists for standard genome sequencing and annotation.</title>
        <authorList>
            <consortium name="The Broad Institute Genomics Platform"/>
            <consortium name="The Broad Institute Genome Sequencing Center for Infectious Disease"/>
            <person name="Wu L."/>
            <person name="Ma J."/>
        </authorList>
    </citation>
    <scope>NUCLEOTIDE SEQUENCE [LARGE SCALE GENOMIC DNA]</scope>
    <source>
        <strain evidence="3">CCM 7756</strain>
    </source>
</reference>
<dbReference type="SUPFAM" id="SSF55729">
    <property type="entry name" value="Acyl-CoA N-acyltransferases (Nat)"/>
    <property type="match status" value="1"/>
</dbReference>
<evidence type="ECO:0000259" key="1">
    <source>
        <dbReference type="PROSITE" id="PS51186"/>
    </source>
</evidence>
<comment type="caution">
    <text evidence="2">The sequence shown here is derived from an EMBL/GenBank/DDBJ whole genome shotgun (WGS) entry which is preliminary data.</text>
</comment>
<dbReference type="RefSeq" id="WP_380653361.1">
    <property type="nucleotide sequence ID" value="NZ_JBHRVQ010000001.1"/>
</dbReference>
<dbReference type="InterPro" id="IPR016181">
    <property type="entry name" value="Acyl_CoA_acyltransferase"/>
</dbReference>
<accession>A0ABV7N559</accession>
<name>A0ABV7N559_9STAP</name>
<feature type="domain" description="N-acetyltransferase" evidence="1">
    <location>
        <begin position="1"/>
        <end position="170"/>
    </location>
</feature>
<evidence type="ECO:0000313" key="2">
    <source>
        <dbReference type="EMBL" id="MFC3388221.1"/>
    </source>
</evidence>
<gene>
    <name evidence="2" type="ORF">ACFOEO_06525</name>
</gene>
<evidence type="ECO:0000313" key="3">
    <source>
        <dbReference type="Proteomes" id="UP001595637"/>
    </source>
</evidence>
<dbReference type="Proteomes" id="UP001595637">
    <property type="component" value="Unassembled WGS sequence"/>
</dbReference>
<dbReference type="InterPro" id="IPR000182">
    <property type="entry name" value="GNAT_dom"/>
</dbReference>
<sequence length="208" mass="23830">MEFRILSPGDLSELLELQLKVYDALENKEVLQTLSESEFAQIIEQGFILGAYEAGRLVGSRSMYVPSVGEEGHLADDVGIKDKKSVIYSEITFIDPGKRGRGMQTAMGKELIEKVRKERRFENILTTVMPENIPSLKDKFRLGFKILKTTYKYNGKKRHIMHLGLNHPFEPKGQAEKIHFSDTDWMMTKGNTFIGSSFDGEHIYYYPK</sequence>
<dbReference type="EMBL" id="JBHRVQ010000001">
    <property type="protein sequence ID" value="MFC3388221.1"/>
    <property type="molecule type" value="Genomic_DNA"/>
</dbReference>
<proteinExistence type="predicted"/>
<organism evidence="2 3">
    <name type="scientific">Salinicoccus sesuvii</name>
    <dbReference type="NCBI Taxonomy" id="868281"/>
    <lineage>
        <taxon>Bacteria</taxon>
        <taxon>Bacillati</taxon>
        <taxon>Bacillota</taxon>
        <taxon>Bacilli</taxon>
        <taxon>Bacillales</taxon>
        <taxon>Staphylococcaceae</taxon>
        <taxon>Salinicoccus</taxon>
    </lineage>
</organism>
<dbReference type="PROSITE" id="PS51186">
    <property type="entry name" value="GNAT"/>
    <property type="match status" value="1"/>
</dbReference>
<protein>
    <submittedName>
        <fullName evidence="2">N-acetyltransferase</fullName>
    </submittedName>
</protein>
<dbReference type="Gene3D" id="3.40.630.30">
    <property type="match status" value="1"/>
</dbReference>
<keyword evidence="3" id="KW-1185">Reference proteome</keyword>